<feature type="transmembrane region" description="Helical" evidence="15">
    <location>
        <begin position="38"/>
        <end position="59"/>
    </location>
</feature>
<evidence type="ECO:0000313" key="18">
    <source>
        <dbReference type="Proteomes" id="UP000242999"/>
    </source>
</evidence>
<organism evidence="17 18">
    <name type="scientific">Allopseudospirillum japonicum</name>
    <dbReference type="NCBI Taxonomy" id="64971"/>
    <lineage>
        <taxon>Bacteria</taxon>
        <taxon>Pseudomonadati</taxon>
        <taxon>Pseudomonadota</taxon>
        <taxon>Gammaproteobacteria</taxon>
        <taxon>Oceanospirillales</taxon>
        <taxon>Oceanospirillaceae</taxon>
        <taxon>Allopseudospirillum</taxon>
    </lineage>
</organism>
<dbReference type="SMART" id="SM00388">
    <property type="entry name" value="HisKA"/>
    <property type="match status" value="1"/>
</dbReference>
<keyword evidence="7 15" id="KW-0812">Transmembrane</keyword>
<dbReference type="OrthoDB" id="9764438at2"/>
<evidence type="ECO:0000259" key="16">
    <source>
        <dbReference type="PROSITE" id="PS50109"/>
    </source>
</evidence>
<dbReference type="GO" id="GO:0016020">
    <property type="term" value="C:membrane"/>
    <property type="evidence" value="ECO:0007669"/>
    <property type="project" value="UniProtKB-SubCell"/>
</dbReference>
<keyword evidence="10" id="KW-0067">ATP-binding</keyword>
<keyword evidence="14" id="KW-0175">Coiled coil</keyword>
<dbReference type="Pfam" id="PF08448">
    <property type="entry name" value="PAS_4"/>
    <property type="match status" value="1"/>
</dbReference>
<evidence type="ECO:0000256" key="14">
    <source>
        <dbReference type="SAM" id="Coils"/>
    </source>
</evidence>
<dbReference type="GO" id="GO:0000155">
    <property type="term" value="F:phosphorelay sensor kinase activity"/>
    <property type="evidence" value="ECO:0007669"/>
    <property type="project" value="InterPro"/>
</dbReference>
<feature type="transmembrane region" description="Helical" evidence="15">
    <location>
        <begin position="154"/>
        <end position="173"/>
    </location>
</feature>
<dbReference type="PANTHER" id="PTHR43065">
    <property type="entry name" value="SENSOR HISTIDINE KINASE"/>
    <property type="match status" value="1"/>
</dbReference>
<dbReference type="InterPro" id="IPR004358">
    <property type="entry name" value="Sig_transdc_His_kin-like_C"/>
</dbReference>
<keyword evidence="18" id="KW-1185">Reference proteome</keyword>
<feature type="transmembrane region" description="Helical" evidence="15">
    <location>
        <begin position="6"/>
        <end position="26"/>
    </location>
</feature>
<dbReference type="SUPFAM" id="SSF55785">
    <property type="entry name" value="PYP-like sensor domain (PAS domain)"/>
    <property type="match status" value="1"/>
</dbReference>
<comment type="subcellular location">
    <subcellularLocation>
        <location evidence="2">Membrane</location>
        <topology evidence="2">Multi-pass membrane protein</topology>
    </subcellularLocation>
</comment>
<dbReference type="EC" id="2.7.13.3" evidence="4"/>
<feature type="transmembrane region" description="Helical" evidence="15">
    <location>
        <begin position="315"/>
        <end position="345"/>
    </location>
</feature>
<keyword evidence="8" id="KW-0547">Nucleotide-binding</keyword>
<evidence type="ECO:0000256" key="6">
    <source>
        <dbReference type="ARBA" id="ARBA00022679"/>
    </source>
</evidence>
<dbReference type="CDD" id="cd00075">
    <property type="entry name" value="HATPase"/>
    <property type="match status" value="1"/>
</dbReference>
<dbReference type="InterPro" id="IPR038377">
    <property type="entry name" value="Na/Glc_symporter_sf"/>
</dbReference>
<dbReference type="GO" id="GO:0022857">
    <property type="term" value="F:transmembrane transporter activity"/>
    <property type="evidence" value="ECO:0007669"/>
    <property type="project" value="InterPro"/>
</dbReference>
<evidence type="ECO:0000256" key="11">
    <source>
        <dbReference type="ARBA" id="ARBA00022989"/>
    </source>
</evidence>
<dbReference type="SMART" id="SM00387">
    <property type="entry name" value="HATPase_c"/>
    <property type="match status" value="1"/>
</dbReference>
<dbReference type="InterPro" id="IPR036890">
    <property type="entry name" value="HATPase_C_sf"/>
</dbReference>
<keyword evidence="5" id="KW-0597">Phosphoprotein</keyword>
<dbReference type="CDD" id="cd00082">
    <property type="entry name" value="HisKA"/>
    <property type="match status" value="1"/>
</dbReference>
<feature type="transmembrane region" description="Helical" evidence="15">
    <location>
        <begin position="398"/>
        <end position="419"/>
    </location>
</feature>
<sequence>MDVSFSLGQIFALGIGYLFILFACAYSAERGWLPQQWIGHPATYVLSLGVYASAWAIYGSVGLAAQHGYGFLTYYLGIAAAFILAPVLLLPILRITRTYQLSSLADLFAFRFRSPWLGTGITLITLLATLPLLALQIQAVGDSIYLLTNESSPYNLAFAFCCVITLFAILFGARHTSLRERHQSLVVAIGFESLVKLAALLILGGYALYLLGGIAGIANLDADTLWMRPASATLPEGAGRTLLLLFFAAAVAMPHMFHMVFTENPSAQALSKAGWGLSLYLILLAIPVPLIYWAGQSLQLDGRPEYFLLNIGAHLSPFGAALAFVAGLAAASGTLIIITLSLAAMTLNHLVLPIYPPRAPLDIYRWLLWLRRLLIGMIILAGYLFYRVLSVRHDLASLGLTSFVGIVQFLPAIIAILYWPTVTRIGVVLALTSGVGIWVLGLWWPLLFGVNQLDFGPWSWDLNAELHWYQVALISLTVNTCTLIGISLITRADEDEINAAQACAVDALIRPKRLPLQARTAADFTRFLAVPLGHTIAEREVETALISLDFSPNENRPYALRRLRDCIQANLSGLMGPAIAQEIVDTYLPWQARYAHDDIHFMELRLEEYQSQLSGLARELDTLRRYHRQTLESLPLGICTLGPDGEVLFWNTALATLTQIPAAHMIGSQLADAPTPWGPKLTSFLQGEAAHVYKQALEFADQPPCYLALHKAPLVSATPEHCGTVLVIEEQTELKTLENELIHSERLASIGRLAAGVAHEIGNPITGISSLAQNLIYESQDEDFTEMAQQILQQTQRVSRIVHTLVSFAHAGQARGQAACSLIRVGDCVEEAVNLLQLSAEGRQREYICRGDLHTHVYAQAQKLEQILVNLLSNARDATAQEDEIHIQVHQAQAWVEISVLDHGCGIPADALAHIYEPFYTTKPAGQGTGLGLALVYSLVEEFGGHLHVDSPLTPAGGTCVRVRLPAQPLDG</sequence>
<feature type="transmembrane region" description="Helical" evidence="15">
    <location>
        <begin position="114"/>
        <end position="134"/>
    </location>
</feature>
<dbReference type="Gene3D" id="3.30.565.10">
    <property type="entry name" value="Histidine kinase-like ATPase, C-terminal domain"/>
    <property type="match status" value="1"/>
</dbReference>
<evidence type="ECO:0000256" key="5">
    <source>
        <dbReference type="ARBA" id="ARBA00022553"/>
    </source>
</evidence>
<feature type="transmembrane region" description="Helical" evidence="15">
    <location>
        <begin position="366"/>
        <end position="386"/>
    </location>
</feature>
<proteinExistence type="inferred from homology"/>
<evidence type="ECO:0000256" key="4">
    <source>
        <dbReference type="ARBA" id="ARBA00012438"/>
    </source>
</evidence>
<dbReference type="PROSITE" id="PS50283">
    <property type="entry name" value="NA_SOLUT_SYMP_3"/>
    <property type="match status" value="1"/>
</dbReference>
<dbReference type="GO" id="GO:0005524">
    <property type="term" value="F:ATP binding"/>
    <property type="evidence" value="ECO:0007669"/>
    <property type="project" value="UniProtKB-KW"/>
</dbReference>
<dbReference type="InterPro" id="IPR001734">
    <property type="entry name" value="Na/solute_symporter"/>
</dbReference>
<comment type="similarity">
    <text evidence="3">Belongs to the sodium:solute symporter (SSF) (TC 2.A.21) family.</text>
</comment>
<dbReference type="InterPro" id="IPR003661">
    <property type="entry name" value="HisK_dim/P_dom"/>
</dbReference>
<evidence type="ECO:0000256" key="12">
    <source>
        <dbReference type="ARBA" id="ARBA00023012"/>
    </source>
</evidence>
<feature type="transmembrane region" description="Helical" evidence="15">
    <location>
        <begin position="194"/>
        <end position="218"/>
    </location>
</feature>
<dbReference type="Gene3D" id="1.20.1730.10">
    <property type="entry name" value="Sodium/glucose cotransporter"/>
    <property type="match status" value="1"/>
</dbReference>
<dbReference type="InterPro" id="IPR013656">
    <property type="entry name" value="PAS_4"/>
</dbReference>
<dbReference type="PRINTS" id="PR00344">
    <property type="entry name" value="BCTRLSENSOR"/>
</dbReference>
<dbReference type="Gene3D" id="1.10.287.130">
    <property type="match status" value="1"/>
</dbReference>
<dbReference type="Proteomes" id="UP000242999">
    <property type="component" value="Unassembled WGS sequence"/>
</dbReference>
<feature type="transmembrane region" description="Helical" evidence="15">
    <location>
        <begin position="273"/>
        <end position="295"/>
    </location>
</feature>
<evidence type="ECO:0000313" key="17">
    <source>
        <dbReference type="EMBL" id="SEI68982.1"/>
    </source>
</evidence>
<dbReference type="InterPro" id="IPR005467">
    <property type="entry name" value="His_kinase_dom"/>
</dbReference>
<evidence type="ECO:0000256" key="13">
    <source>
        <dbReference type="ARBA" id="ARBA00023136"/>
    </source>
</evidence>
<dbReference type="SUPFAM" id="SSF47384">
    <property type="entry name" value="Homodimeric domain of signal transducing histidine kinase"/>
    <property type="match status" value="1"/>
</dbReference>
<dbReference type="InterPro" id="IPR036097">
    <property type="entry name" value="HisK_dim/P_sf"/>
</dbReference>
<comment type="catalytic activity">
    <reaction evidence="1">
        <text>ATP + protein L-histidine = ADP + protein N-phospho-L-histidine.</text>
        <dbReference type="EC" id="2.7.13.3"/>
    </reaction>
</comment>
<dbReference type="InterPro" id="IPR003594">
    <property type="entry name" value="HATPase_dom"/>
</dbReference>
<evidence type="ECO:0000256" key="3">
    <source>
        <dbReference type="ARBA" id="ARBA00006434"/>
    </source>
</evidence>
<feature type="domain" description="Histidine kinase" evidence="16">
    <location>
        <begin position="756"/>
        <end position="969"/>
    </location>
</feature>
<dbReference type="Pfam" id="PF02518">
    <property type="entry name" value="HATPase_c"/>
    <property type="match status" value="1"/>
</dbReference>
<dbReference type="AlphaFoldDB" id="A0A1H6SZJ9"/>
<feature type="transmembrane region" description="Helical" evidence="15">
    <location>
        <begin position="466"/>
        <end position="489"/>
    </location>
</feature>
<dbReference type="InterPro" id="IPR035965">
    <property type="entry name" value="PAS-like_dom_sf"/>
</dbReference>
<feature type="transmembrane region" description="Helical" evidence="15">
    <location>
        <begin position="426"/>
        <end position="446"/>
    </location>
</feature>
<evidence type="ECO:0000256" key="9">
    <source>
        <dbReference type="ARBA" id="ARBA00022777"/>
    </source>
</evidence>
<evidence type="ECO:0000256" key="1">
    <source>
        <dbReference type="ARBA" id="ARBA00000085"/>
    </source>
</evidence>
<evidence type="ECO:0000256" key="8">
    <source>
        <dbReference type="ARBA" id="ARBA00022741"/>
    </source>
</evidence>
<name>A0A1H6SZJ9_9GAMM</name>
<dbReference type="RefSeq" id="WP_093309945.1">
    <property type="nucleotide sequence ID" value="NZ_FNYH01000007.1"/>
</dbReference>
<feature type="transmembrane region" description="Helical" evidence="15">
    <location>
        <begin position="71"/>
        <end position="93"/>
    </location>
</feature>
<keyword evidence="6" id="KW-0808">Transferase</keyword>
<dbReference type="PANTHER" id="PTHR43065:SF10">
    <property type="entry name" value="PEROXIDE STRESS-ACTIVATED HISTIDINE KINASE MAK3"/>
    <property type="match status" value="1"/>
</dbReference>
<dbReference type="PROSITE" id="PS50109">
    <property type="entry name" value="HIS_KIN"/>
    <property type="match status" value="1"/>
</dbReference>
<keyword evidence="12" id="KW-0902">Two-component regulatory system</keyword>
<dbReference type="STRING" id="64971.SAMN05421831_107126"/>
<dbReference type="Gene3D" id="3.30.450.20">
    <property type="entry name" value="PAS domain"/>
    <property type="match status" value="1"/>
</dbReference>
<protein>
    <recommendedName>
        <fullName evidence="4">histidine kinase</fullName>
        <ecNumber evidence="4">2.7.13.3</ecNumber>
    </recommendedName>
</protein>
<keyword evidence="11 15" id="KW-1133">Transmembrane helix</keyword>
<evidence type="ECO:0000256" key="15">
    <source>
        <dbReference type="SAM" id="Phobius"/>
    </source>
</evidence>
<dbReference type="Pfam" id="PF00512">
    <property type="entry name" value="HisKA"/>
    <property type="match status" value="1"/>
</dbReference>
<feature type="transmembrane region" description="Helical" evidence="15">
    <location>
        <begin position="238"/>
        <end position="261"/>
    </location>
</feature>
<accession>A0A1H6SZJ9</accession>
<evidence type="ECO:0000256" key="10">
    <source>
        <dbReference type="ARBA" id="ARBA00022840"/>
    </source>
</evidence>
<keyword evidence="9" id="KW-0418">Kinase</keyword>
<evidence type="ECO:0000256" key="2">
    <source>
        <dbReference type="ARBA" id="ARBA00004141"/>
    </source>
</evidence>
<dbReference type="EMBL" id="FNYH01000007">
    <property type="protein sequence ID" value="SEI68982.1"/>
    <property type="molecule type" value="Genomic_DNA"/>
</dbReference>
<dbReference type="SUPFAM" id="SSF55874">
    <property type="entry name" value="ATPase domain of HSP90 chaperone/DNA topoisomerase II/histidine kinase"/>
    <property type="match status" value="1"/>
</dbReference>
<evidence type="ECO:0000256" key="7">
    <source>
        <dbReference type="ARBA" id="ARBA00022692"/>
    </source>
</evidence>
<keyword evidence="13 15" id="KW-0472">Membrane</keyword>
<feature type="coiled-coil region" evidence="14">
    <location>
        <begin position="599"/>
        <end position="626"/>
    </location>
</feature>
<gene>
    <name evidence="17" type="ORF">SAMN05421831_107126</name>
</gene>
<reference evidence="18" key="1">
    <citation type="submission" date="2016-10" db="EMBL/GenBank/DDBJ databases">
        <authorList>
            <person name="Varghese N."/>
            <person name="Submissions S."/>
        </authorList>
    </citation>
    <scope>NUCLEOTIDE SEQUENCE [LARGE SCALE GENOMIC DNA]</scope>
    <source>
        <strain evidence="18">DSM 7165</strain>
    </source>
</reference>